<accession>A0A6A4VBH2</accession>
<dbReference type="Gene3D" id="3.40.50.300">
    <property type="entry name" value="P-loop containing nucleotide triphosphate hydrolases"/>
    <property type="match status" value="3"/>
</dbReference>
<evidence type="ECO:0000256" key="7">
    <source>
        <dbReference type="ARBA" id="ARBA00070377"/>
    </source>
</evidence>
<evidence type="ECO:0000256" key="2">
    <source>
        <dbReference type="ARBA" id="ARBA00022741"/>
    </source>
</evidence>
<evidence type="ECO:0000256" key="3">
    <source>
        <dbReference type="ARBA" id="ARBA00022840"/>
    </source>
</evidence>
<comment type="function">
    <text evidence="6">Exhibits ATPase activity in vitro.</text>
</comment>
<dbReference type="OrthoDB" id="5186at2759"/>
<evidence type="ECO:0000313" key="10">
    <source>
        <dbReference type="EMBL" id="KAF0291013.1"/>
    </source>
</evidence>
<evidence type="ECO:0000259" key="9">
    <source>
        <dbReference type="SMART" id="SM00382"/>
    </source>
</evidence>
<keyword evidence="11" id="KW-1185">Reference proteome</keyword>
<evidence type="ECO:0000313" key="11">
    <source>
        <dbReference type="Proteomes" id="UP000440578"/>
    </source>
</evidence>
<keyword evidence="3" id="KW-0067">ATP-binding</keyword>
<dbReference type="InterPro" id="IPR039891">
    <property type="entry name" value="VWA8"/>
</dbReference>
<feature type="domain" description="AAA+ ATPase" evidence="9">
    <location>
        <begin position="685"/>
        <end position="798"/>
    </location>
</feature>
<feature type="region of interest" description="Disordered" evidence="8">
    <location>
        <begin position="1306"/>
        <end position="1353"/>
    </location>
</feature>
<dbReference type="PANTHER" id="PTHR21610">
    <property type="entry name" value="VON WILLEBRAND FACTOR A DOMAIN-CONTAINING PROTEIN 8"/>
    <property type="match status" value="1"/>
</dbReference>
<dbReference type="FunFam" id="3.40.50.300:FF:000587">
    <property type="entry name" value="von Willebrand factor A domain containing 8"/>
    <property type="match status" value="1"/>
</dbReference>
<name>A0A6A4VBH2_AMPAM</name>
<dbReference type="GO" id="GO:0016887">
    <property type="term" value="F:ATP hydrolysis activity"/>
    <property type="evidence" value="ECO:0007669"/>
    <property type="project" value="InterPro"/>
</dbReference>
<gene>
    <name evidence="10" type="ORF">FJT64_010785</name>
</gene>
<evidence type="ECO:0000256" key="6">
    <source>
        <dbReference type="ARBA" id="ARBA00055988"/>
    </source>
</evidence>
<evidence type="ECO:0000256" key="5">
    <source>
        <dbReference type="ARBA" id="ARBA00023128"/>
    </source>
</evidence>
<keyword evidence="2" id="KW-0547">Nucleotide-binding</keyword>
<dbReference type="EMBL" id="VIIS01001914">
    <property type="protein sequence ID" value="KAF0291013.1"/>
    <property type="molecule type" value="Genomic_DNA"/>
</dbReference>
<dbReference type="InterPro" id="IPR027417">
    <property type="entry name" value="P-loop_NTPase"/>
</dbReference>
<evidence type="ECO:0000256" key="8">
    <source>
        <dbReference type="SAM" id="MobiDB-lite"/>
    </source>
</evidence>
<dbReference type="InterPro" id="IPR003593">
    <property type="entry name" value="AAA+_ATPase"/>
</dbReference>
<protein>
    <recommendedName>
        <fullName evidence="7">von Willebrand factor A domain-containing protein 8</fullName>
    </recommendedName>
</protein>
<reference evidence="10 11" key="1">
    <citation type="submission" date="2019-07" db="EMBL/GenBank/DDBJ databases">
        <title>Draft genome assembly of a fouling barnacle, Amphibalanus amphitrite (Darwin, 1854): The first reference genome for Thecostraca.</title>
        <authorList>
            <person name="Kim W."/>
        </authorList>
    </citation>
    <scope>NUCLEOTIDE SEQUENCE [LARGE SCALE GENOMIC DNA]</scope>
    <source>
        <strain evidence="10">SNU_AA5</strain>
        <tissue evidence="10">Soma without cirri and trophi</tissue>
    </source>
</reference>
<feature type="domain" description="AAA+ ATPase" evidence="9">
    <location>
        <begin position="356"/>
        <end position="532"/>
    </location>
</feature>
<dbReference type="InterPro" id="IPR011704">
    <property type="entry name" value="ATPase_dyneun-rel_AAA"/>
</dbReference>
<comment type="caution">
    <text evidence="10">The sequence shown here is derived from an EMBL/GenBank/DDBJ whole genome shotgun (WGS) entry which is preliminary data.</text>
</comment>
<dbReference type="FunFam" id="3.40.50.300:FF:000663">
    <property type="entry name" value="von Willebrand factor A domain containing 8"/>
    <property type="match status" value="1"/>
</dbReference>
<proteinExistence type="predicted"/>
<evidence type="ECO:0000256" key="4">
    <source>
        <dbReference type="ARBA" id="ARBA00022946"/>
    </source>
</evidence>
<keyword evidence="4" id="KW-0809">Transit peptide</keyword>
<dbReference type="GO" id="GO:0005739">
    <property type="term" value="C:mitochondrion"/>
    <property type="evidence" value="ECO:0007669"/>
    <property type="project" value="UniProtKB-SubCell"/>
</dbReference>
<comment type="subcellular location">
    <subcellularLocation>
        <location evidence="1">Mitochondrion</location>
    </subcellularLocation>
</comment>
<dbReference type="SMART" id="SM00382">
    <property type="entry name" value="AAA"/>
    <property type="match status" value="2"/>
</dbReference>
<dbReference type="SUPFAM" id="SSF52540">
    <property type="entry name" value="P-loop containing nucleoside triphosphate hydrolases"/>
    <property type="match status" value="3"/>
</dbReference>
<keyword evidence="5" id="KW-0496">Mitochondrion</keyword>
<dbReference type="PANTHER" id="PTHR21610:SF9">
    <property type="entry name" value="VON WILLEBRAND FACTOR A DOMAIN-CONTAINING PROTEIN 8"/>
    <property type="match status" value="1"/>
</dbReference>
<dbReference type="GO" id="GO:0005524">
    <property type="term" value="F:ATP binding"/>
    <property type="evidence" value="ECO:0007669"/>
    <property type="project" value="UniProtKB-KW"/>
</dbReference>
<organism evidence="10 11">
    <name type="scientific">Amphibalanus amphitrite</name>
    <name type="common">Striped barnacle</name>
    <name type="synonym">Balanus amphitrite</name>
    <dbReference type="NCBI Taxonomy" id="1232801"/>
    <lineage>
        <taxon>Eukaryota</taxon>
        <taxon>Metazoa</taxon>
        <taxon>Ecdysozoa</taxon>
        <taxon>Arthropoda</taxon>
        <taxon>Crustacea</taxon>
        <taxon>Multicrustacea</taxon>
        <taxon>Cirripedia</taxon>
        <taxon>Thoracica</taxon>
        <taxon>Thoracicalcarea</taxon>
        <taxon>Balanomorpha</taxon>
        <taxon>Balanoidea</taxon>
        <taxon>Balanidae</taxon>
        <taxon>Amphibalaninae</taxon>
        <taxon>Amphibalanus</taxon>
    </lineage>
</organism>
<evidence type="ECO:0000256" key="1">
    <source>
        <dbReference type="ARBA" id="ARBA00004173"/>
    </source>
</evidence>
<sequence length="1353" mass="149758">MKTIGELTSHQSVLRTLKWMLQKDLLGQDMFLIGPPGHFRRTVCMNVRWKYVALSRDTTESDLKQRREIRGGSAHYVDQAAVRAATLGRVLVLEGIEKAERNVLPVLNNLMENREMQLEDGRFLLNPTKYDSLLLDHSTEELAELRLVRVSEHFRVVALGLPVPRYIGNPLDPPLRSRFQAYDLRPSAVPFKETLMALEELAPAVTPKALCDLLSFAMTVNSPETSELNLPDFPIDNLNRAVRVLGGVPSLPPQEAVARLYPHQLVVPNDARKPVADALSTFDLDAPAEAELRVTEVEPGDQPHTAHVWLTAAGQEHKIQVPAGDQLGSESTTTDRPCVLTPYHSRLLAQLVASHAVHDICLVGPRGCGKSAIVRHLADMLGYRTEPVVLYQDMTSRDLLQQRSTHANGDTVWLTAPLVKAALQGRLAVLDGLHRVHGGTLNVLHRLVHDRELQLYDGTRLLRHDRYDDVMSELGLAPDQMTERGVLRIHPAFRLVALAEPPVLGSGKGQWLTPEVMSMFMFHSMRPMTLKEESDVLQEICGELGEPIREVVRFSHALRSAEDHTLQSLAPSLSTRQLIRVGRRMKAFPHESPHAAIYKACLARFLPPLARQALDGALQRMKIAPPPAAAEQSRVCEVRDGILTIGGTSAPVFRPKDRAKVPETLFFDIDQHTAVLEAILEDFTLGENLLLVGNQGVGKNKLIDRFLYLMSRPREYIQLHRDTTVQTLTVQPTVQDGRIVFEDSALVRAVRSGHVLVIDEADKAPTHVTCILKTLSEDGEMTLSDGRRIQRAAAGRGAAAASDDVITMHPDFQMVVLANRPGFPFLGNDFFAALGTARYGKGGRQTNVIGDLFSCHAIDNPSEHSERMLLKQYGPDVPDELLDKVVSSFAELRQLSDEGLISYPYSTREAVNIVKHLQKYPEDGLATVVRNVFDFDSYSAETQDSLAQVLHKHGIPIGASARNLQLAKEYPLPSVERSGGWRQAADGAVSRLLRLPAETRPLEFRGPYRYQGRDMAIERTEARGTAFGELRCHWALPLDETEIISDVTVVRGDSPSDDQLLVGAVNPAGLYSVPLQRGSTTRYWPLYHQLPADGYRSRLQLAPLGGPLAGRLVAHEEHLNGLVMLDTSTGDMWRLSSSNLFQTATEKIRRSFNTQHEHFWRMNSERAHENVVVLFEPGGSRLQALDLTEGTTSAFTLPLKVATVSLSAPRHWLVQEHGGDGRRFVLRPSEDLSEMVLSPVTEGGGERLGSVRRCSVEDTPSTVLSAALGETLSAPSRLLTAGHAHAAVLVGFPELEASEHELYRWPRQEAEQPPVIGGREAPPPSDHRHTTVVQPETGQVSTEHRRGHGSVLS</sequence>
<dbReference type="Proteomes" id="UP000440578">
    <property type="component" value="Unassembled WGS sequence"/>
</dbReference>
<feature type="compositionally biased region" description="Polar residues" evidence="8">
    <location>
        <begin position="1331"/>
        <end position="1341"/>
    </location>
</feature>
<dbReference type="Pfam" id="PF07728">
    <property type="entry name" value="AAA_5"/>
    <property type="match status" value="3"/>
</dbReference>